<protein>
    <submittedName>
        <fullName evidence="1">Hydrolase of the HAD superfamily</fullName>
    </submittedName>
</protein>
<comment type="caution">
    <text evidence="1">The sequence shown here is derived from an EMBL/GenBank/DDBJ whole genome shotgun (WGS) entry which is preliminary data.</text>
</comment>
<dbReference type="InterPro" id="IPR023198">
    <property type="entry name" value="PGP-like_dom2"/>
</dbReference>
<proteinExistence type="predicted"/>
<dbReference type="GO" id="GO:0016787">
    <property type="term" value="F:hydrolase activity"/>
    <property type="evidence" value="ECO:0007669"/>
    <property type="project" value="UniProtKB-KW"/>
</dbReference>
<dbReference type="SFLD" id="SFLDS00003">
    <property type="entry name" value="Haloacid_Dehalogenase"/>
    <property type="match status" value="1"/>
</dbReference>
<keyword evidence="2" id="KW-1185">Reference proteome</keyword>
<reference evidence="1" key="1">
    <citation type="submission" date="2020-08" db="EMBL/GenBank/DDBJ databases">
        <title>Genomic Encyclopedia of Type Strains, Phase IV (KMG-IV): sequencing the most valuable type-strain genomes for metagenomic binning, comparative biology and taxonomic classification.</title>
        <authorList>
            <person name="Goeker M."/>
        </authorList>
    </citation>
    <scope>NUCLEOTIDE SEQUENCE [LARGE SCALE GENOMIC DNA]</scope>
    <source>
        <strain evidence="1">DSM 105720</strain>
    </source>
</reference>
<accession>A0A840D070</accession>
<dbReference type="InterPro" id="IPR023214">
    <property type="entry name" value="HAD_sf"/>
</dbReference>
<dbReference type="SFLD" id="SFLDG01129">
    <property type="entry name" value="C1.5:_HAD__Beta-PGM__Phosphata"/>
    <property type="match status" value="1"/>
</dbReference>
<dbReference type="RefSeq" id="WP_044161683.1">
    <property type="nucleotide sequence ID" value="NZ_JACIER010000005.1"/>
</dbReference>
<evidence type="ECO:0000313" key="1">
    <source>
        <dbReference type="EMBL" id="MBB4043778.1"/>
    </source>
</evidence>
<dbReference type="PANTHER" id="PTHR43611">
    <property type="entry name" value="ALPHA-D-GLUCOSE 1-PHOSPHATE PHOSPHATASE"/>
    <property type="match status" value="1"/>
</dbReference>
<dbReference type="AlphaFoldDB" id="A0A840D070"/>
<dbReference type="InterPro" id="IPR006439">
    <property type="entry name" value="HAD-SF_hydro_IA"/>
</dbReference>
<organism evidence="1 2">
    <name type="scientific">Bacteroides reticulotermitis</name>
    <dbReference type="NCBI Taxonomy" id="1133319"/>
    <lineage>
        <taxon>Bacteria</taxon>
        <taxon>Pseudomonadati</taxon>
        <taxon>Bacteroidota</taxon>
        <taxon>Bacteroidia</taxon>
        <taxon>Bacteroidales</taxon>
        <taxon>Bacteroidaceae</taxon>
        <taxon>Bacteroides</taxon>
    </lineage>
</organism>
<dbReference type="NCBIfam" id="TIGR01509">
    <property type="entry name" value="HAD-SF-IA-v3"/>
    <property type="match status" value="1"/>
</dbReference>
<dbReference type="CDD" id="cd02603">
    <property type="entry name" value="HAD_sEH-N_like"/>
    <property type="match status" value="1"/>
</dbReference>
<name>A0A840D070_9BACE</name>
<dbReference type="InterPro" id="IPR036412">
    <property type="entry name" value="HAD-like_sf"/>
</dbReference>
<dbReference type="EMBL" id="JACIER010000005">
    <property type="protein sequence ID" value="MBB4043778.1"/>
    <property type="molecule type" value="Genomic_DNA"/>
</dbReference>
<dbReference type="Gene3D" id="3.40.50.1000">
    <property type="entry name" value="HAD superfamily/HAD-like"/>
    <property type="match status" value="1"/>
</dbReference>
<dbReference type="Gene3D" id="1.10.150.240">
    <property type="entry name" value="Putative phosphatase, domain 2"/>
    <property type="match status" value="1"/>
</dbReference>
<dbReference type="Proteomes" id="UP000560658">
    <property type="component" value="Unassembled WGS sequence"/>
</dbReference>
<sequence length="206" mass="23616">MIKNLVFDFGGVIVDIDRDKAVQAFIKIGLLDADTRLDKYHQTGIFQDLEEGKLTADEFRKELGLLCGRELSYDETRQAWLGFVSNVNLDKLDYVMELRKSYRVDILSNTNPFVMSWACSTDFSPKQIPLYNYCDKMYLSYQMGHTKPAREIFDQMLADSGLLPSETLFIDDGASNVKIGQELGFQTFQPINGADWREELNAILKR</sequence>
<keyword evidence="1" id="KW-0378">Hydrolase</keyword>
<dbReference type="SUPFAM" id="SSF56784">
    <property type="entry name" value="HAD-like"/>
    <property type="match status" value="1"/>
</dbReference>
<evidence type="ECO:0000313" key="2">
    <source>
        <dbReference type="Proteomes" id="UP000560658"/>
    </source>
</evidence>
<gene>
    <name evidence="1" type="ORF">GGR06_001564</name>
</gene>
<dbReference type="PANTHER" id="PTHR43611:SF3">
    <property type="entry name" value="FLAVIN MONONUCLEOTIDE HYDROLASE 1, CHLOROPLATIC"/>
    <property type="match status" value="1"/>
</dbReference>